<evidence type="ECO:0008006" key="4">
    <source>
        <dbReference type="Google" id="ProtNLM"/>
    </source>
</evidence>
<gene>
    <name evidence="2" type="ORF">NEF87_000287</name>
</gene>
<proteinExistence type="predicted"/>
<feature type="transmembrane region" description="Helical" evidence="1">
    <location>
        <begin position="35"/>
        <end position="52"/>
    </location>
</feature>
<organism evidence="2 3">
    <name type="scientific">Candidatus Lokiarchaeum ossiferum</name>
    <dbReference type="NCBI Taxonomy" id="2951803"/>
    <lineage>
        <taxon>Archaea</taxon>
        <taxon>Promethearchaeati</taxon>
        <taxon>Promethearchaeota</taxon>
        <taxon>Promethearchaeia</taxon>
        <taxon>Promethearchaeales</taxon>
        <taxon>Promethearchaeaceae</taxon>
        <taxon>Candidatus Lokiarchaeum</taxon>
    </lineage>
</organism>
<keyword evidence="1" id="KW-0472">Membrane</keyword>
<evidence type="ECO:0000313" key="2">
    <source>
        <dbReference type="EMBL" id="UYP44002.1"/>
    </source>
</evidence>
<protein>
    <recommendedName>
        <fullName evidence="4">Helix-turn-helix domain-containing protein</fullName>
    </recommendedName>
</protein>
<feature type="transmembrane region" description="Helical" evidence="1">
    <location>
        <begin position="12"/>
        <end position="29"/>
    </location>
</feature>
<keyword evidence="1" id="KW-1133">Transmembrane helix</keyword>
<evidence type="ECO:0000313" key="3">
    <source>
        <dbReference type="Proteomes" id="UP001208689"/>
    </source>
</evidence>
<keyword evidence="1" id="KW-0812">Transmembrane</keyword>
<keyword evidence="3" id="KW-1185">Reference proteome</keyword>
<sequence length="203" mass="23478">MRYVVNDNSKIGLAISILVIIGLFVLIPFDMYPVIIFVVFIVGLLLAIAFSAKGQQLFSRGSNVQRWEIGKKEITHSEQQEPKYQKEIEYREDIGNSVLNKLETVPNSQKSVSPNQTQSDFSQFQQILLQKKEITINEMALELHMKKIDLFEKLIKWSEQIPFTIIKDKIVVTDLNKFIEQLDEQFQDWDKNESIKAGKITIS</sequence>
<accession>A0ABY6HNM1</accession>
<reference evidence="2" key="1">
    <citation type="submission" date="2022-09" db="EMBL/GenBank/DDBJ databases">
        <title>Actin cytoskeleton and complex cell architecture in an #Asgard archaeon.</title>
        <authorList>
            <person name="Ponce Toledo R.I."/>
            <person name="Schleper C."/>
            <person name="Rodrigues Oliveira T."/>
            <person name="Wollweber F."/>
            <person name="Xu J."/>
            <person name="Rittmann S."/>
            <person name="Klingl A."/>
            <person name="Pilhofer M."/>
        </authorList>
    </citation>
    <scope>NUCLEOTIDE SEQUENCE</scope>
    <source>
        <strain evidence="2">B-35</strain>
    </source>
</reference>
<evidence type="ECO:0000256" key="1">
    <source>
        <dbReference type="SAM" id="Phobius"/>
    </source>
</evidence>
<dbReference type="Proteomes" id="UP001208689">
    <property type="component" value="Chromosome"/>
</dbReference>
<name>A0ABY6HNM1_9ARCH</name>
<dbReference type="EMBL" id="CP104013">
    <property type="protein sequence ID" value="UYP44002.1"/>
    <property type="molecule type" value="Genomic_DNA"/>
</dbReference>